<protein>
    <submittedName>
        <fullName evidence="2">Uncharacterized protein</fullName>
    </submittedName>
</protein>
<evidence type="ECO:0000313" key="3">
    <source>
        <dbReference type="Proteomes" id="UP001060336"/>
    </source>
</evidence>
<organism evidence="2 3">
    <name type="scientific">Nisaea acidiphila</name>
    <dbReference type="NCBI Taxonomy" id="1862145"/>
    <lineage>
        <taxon>Bacteria</taxon>
        <taxon>Pseudomonadati</taxon>
        <taxon>Pseudomonadota</taxon>
        <taxon>Alphaproteobacteria</taxon>
        <taxon>Rhodospirillales</taxon>
        <taxon>Thalassobaculaceae</taxon>
        <taxon>Nisaea</taxon>
    </lineage>
</organism>
<keyword evidence="1" id="KW-0732">Signal</keyword>
<dbReference type="RefSeq" id="WP_257769392.1">
    <property type="nucleotide sequence ID" value="NZ_CP102480.1"/>
</dbReference>
<name>A0A9J7ASW8_9PROT</name>
<feature type="chain" id="PRO_5039926541" evidence="1">
    <location>
        <begin position="28"/>
        <end position="127"/>
    </location>
</feature>
<dbReference type="EMBL" id="CP102480">
    <property type="protein sequence ID" value="UUX50270.1"/>
    <property type="molecule type" value="Genomic_DNA"/>
</dbReference>
<sequence>MKSKSRRRGSIGATVMFLFLGAGAASAGEADVEKVRVERASNGTYTFHVTVRHADTGWDHYANAWVVKTPDGTLLGERVLYHPHVDEQPFTRSLSGVAVPDGTRKVIVSARDSQHGEGGRSIEVDLP</sequence>
<reference evidence="2" key="1">
    <citation type="submission" date="2022-08" db="EMBL/GenBank/DDBJ databases">
        <title>Nisaea acidiphila sp. nov., isolated from a marine algal debris and emended description of the genus Nisaea Urios et al. 2008.</title>
        <authorList>
            <person name="Kwon K."/>
        </authorList>
    </citation>
    <scope>NUCLEOTIDE SEQUENCE</scope>
    <source>
        <strain evidence="2">MEBiC11861</strain>
    </source>
</reference>
<proteinExistence type="predicted"/>
<dbReference type="Proteomes" id="UP001060336">
    <property type="component" value="Chromosome"/>
</dbReference>
<dbReference type="KEGG" id="naci:NUH88_00960"/>
<evidence type="ECO:0000313" key="2">
    <source>
        <dbReference type="EMBL" id="UUX50270.1"/>
    </source>
</evidence>
<gene>
    <name evidence="2" type="ORF">NUH88_00960</name>
</gene>
<dbReference type="AlphaFoldDB" id="A0A9J7ASW8"/>
<evidence type="ECO:0000256" key="1">
    <source>
        <dbReference type="SAM" id="SignalP"/>
    </source>
</evidence>
<accession>A0A9J7ASW8</accession>
<keyword evidence="3" id="KW-1185">Reference proteome</keyword>
<feature type="signal peptide" evidence="1">
    <location>
        <begin position="1"/>
        <end position="27"/>
    </location>
</feature>